<comment type="cofactor">
    <cofactor evidence="4">
        <name>Mg(2+)</name>
        <dbReference type="ChEBI" id="CHEBI:18420"/>
    </cofactor>
    <text evidence="4">Binds 1 Mg(2+) ion.</text>
</comment>
<keyword evidence="4" id="KW-0862">Zinc</keyword>
<feature type="binding site" evidence="4">
    <location>
        <position position="288"/>
    </location>
    <ligand>
        <name>Zn(2+)</name>
        <dbReference type="ChEBI" id="CHEBI:29105"/>
        <label>2</label>
    </ligand>
</feature>
<dbReference type="eggNOG" id="KOG4126">
    <property type="taxonomic scope" value="Eukaryota"/>
</dbReference>
<feature type="binding site" evidence="4">
    <location>
        <position position="292"/>
    </location>
    <ligand>
        <name>Zn(2+)</name>
        <dbReference type="ChEBI" id="CHEBI:29105"/>
        <label>2</label>
    </ligand>
</feature>
<dbReference type="SUPFAM" id="SSF53649">
    <property type="entry name" value="Alkaline phosphatase-like"/>
    <property type="match status" value="1"/>
</dbReference>
<evidence type="ECO:0000256" key="2">
    <source>
        <dbReference type="ARBA" id="ARBA00022553"/>
    </source>
</evidence>
<accession>K0KL50</accession>
<feature type="active site" description="Phosphoserine intermediate" evidence="3">
    <location>
        <position position="84"/>
    </location>
</feature>
<dbReference type="GO" id="GO:0000329">
    <property type="term" value="C:fungal-type vacuole membrane"/>
    <property type="evidence" value="ECO:0007669"/>
    <property type="project" value="TreeGrafter"/>
</dbReference>
<protein>
    <recommendedName>
        <fullName evidence="1">alkaline phosphatase</fullName>
        <ecNumber evidence="1">3.1.3.1</ecNumber>
    </recommendedName>
</protein>
<feature type="binding site" evidence="4">
    <location>
        <position position="35"/>
    </location>
    <ligand>
        <name>Mg(2+)</name>
        <dbReference type="ChEBI" id="CHEBI:18420"/>
    </ligand>
</feature>
<dbReference type="PANTHER" id="PTHR11596:SF5">
    <property type="entry name" value="ALKALINE PHOSPHATASE"/>
    <property type="match status" value="1"/>
</dbReference>
<comment type="similarity">
    <text evidence="5">Belongs to the alkaline phosphatase family.</text>
</comment>
<comment type="cofactor">
    <cofactor evidence="4">
        <name>Zn(2+)</name>
        <dbReference type="ChEBI" id="CHEBI:29105"/>
    </cofactor>
    <text evidence="4">Binds 2 Zn(2+) ions.</text>
</comment>
<sequence length="493" mass="54062">MRLPTVVLHLLFAAIIAALPVKYDDKKNIIFLVSDGLGQSGITAARQFKQTRDNLTNEQSVLHLENYLIGSVRTKSSSQLVTDSAAAGSAIAEAFKTYNGAISVDSDGTPKGTFYEGAKLKNYKTGIVSSTFVQDATICTPNTHALSRKSLDLIAEQQLGYGHPLGQVIDVVLGGGRQYLHGENQTQYGSKGKRKDGVDYIAKAQEDGWTYIGNRTEFDTYNLGNGVEPKLPLLGIFGADKLPYEIDRINEEVPSLKELSLLALNTLIEATKDQEEGFVLLLEGARIDHAGHSNDPVAHARDVIEYDETWKAVIDRVSSLDTETIVVSTSDHETGGYALGIDNVYDYYPDVLLNATMSTEKAIELLKEYEGDDKAGFLKKDILQDAFKLNNVTDEEVNELLESKSILVDIGHLVSKQAGVGWTSTGHTAVDVPIFAWSNTKEAYNEILANLGSSIENTEIPEFFAKYIDVNLDEVTDKIQEIETGEKVAEKKK</sequence>
<dbReference type="Proteomes" id="UP000009328">
    <property type="component" value="Unassembled WGS sequence"/>
</dbReference>
<feature type="binding site" evidence="4">
    <location>
        <position position="135"/>
    </location>
    <ligand>
        <name>Mg(2+)</name>
        <dbReference type="ChEBI" id="CHEBI:18420"/>
    </ligand>
</feature>
<feature type="binding site" evidence="4">
    <location>
        <position position="35"/>
    </location>
    <ligand>
        <name>Zn(2+)</name>
        <dbReference type="ChEBI" id="CHEBI:29105"/>
        <label>2</label>
    </ligand>
</feature>
<evidence type="ECO:0000256" key="5">
    <source>
        <dbReference type="RuleBase" id="RU003946"/>
    </source>
</evidence>
<dbReference type="STRING" id="1206466.K0KL50"/>
<dbReference type="Pfam" id="PF00245">
    <property type="entry name" value="Alk_phosphatase"/>
    <property type="match status" value="1"/>
</dbReference>
<keyword evidence="4" id="KW-0460">Magnesium</keyword>
<evidence type="ECO:0000256" key="6">
    <source>
        <dbReference type="SAM" id="SignalP"/>
    </source>
</evidence>
<evidence type="ECO:0000256" key="4">
    <source>
        <dbReference type="PIRSR" id="PIRSR601952-2"/>
    </source>
</evidence>
<organism evidence="7 8">
    <name type="scientific">Wickerhamomyces ciferrii (strain ATCC 14091 / BCRC 22168 / CBS 111 / JCM 3599 / NBRC 0793 / NRRL Y-1031 F-60-10)</name>
    <name type="common">Yeast</name>
    <name type="synonym">Pichia ciferrii</name>
    <dbReference type="NCBI Taxonomy" id="1206466"/>
    <lineage>
        <taxon>Eukaryota</taxon>
        <taxon>Fungi</taxon>
        <taxon>Dikarya</taxon>
        <taxon>Ascomycota</taxon>
        <taxon>Saccharomycotina</taxon>
        <taxon>Saccharomycetes</taxon>
        <taxon>Phaffomycetales</taxon>
        <taxon>Wickerhamomycetaceae</taxon>
        <taxon>Wickerhamomyces</taxon>
    </lineage>
</organism>
<feature type="binding site" evidence="4">
    <location>
        <position position="427"/>
    </location>
    <ligand>
        <name>Zn(2+)</name>
        <dbReference type="ChEBI" id="CHEBI:29105"/>
        <label>2</label>
    </ligand>
</feature>
<keyword evidence="4" id="KW-0479">Metal-binding</keyword>
<dbReference type="Gene3D" id="1.10.1200.140">
    <property type="entry name" value="Alkaline phosphatase, crown domain"/>
    <property type="match status" value="1"/>
</dbReference>
<feature type="binding site" evidence="4">
    <location>
        <position position="332"/>
    </location>
    <ligand>
        <name>Zn(2+)</name>
        <dbReference type="ChEBI" id="CHEBI:29105"/>
        <label>2</label>
    </ligand>
</feature>
<dbReference type="InterPro" id="IPR017850">
    <property type="entry name" value="Alkaline_phosphatase_core_sf"/>
</dbReference>
<keyword evidence="6" id="KW-0732">Signal</keyword>
<feature type="binding site" evidence="4">
    <location>
        <position position="137"/>
    </location>
    <ligand>
        <name>Mg(2+)</name>
        <dbReference type="ChEBI" id="CHEBI:18420"/>
    </ligand>
</feature>
<name>K0KL50_WICCF</name>
<gene>
    <name evidence="7" type="primary">ALP2</name>
    <name evidence="7" type="ORF">BN7_5552</name>
</gene>
<feature type="chain" id="PRO_5003834373" description="alkaline phosphatase" evidence="6">
    <location>
        <begin position="19"/>
        <end position="493"/>
    </location>
</feature>
<dbReference type="GO" id="GO:0019637">
    <property type="term" value="P:organophosphate metabolic process"/>
    <property type="evidence" value="ECO:0007669"/>
    <property type="project" value="UniProtKB-ARBA"/>
</dbReference>
<keyword evidence="2" id="KW-0597">Phosphoprotein</keyword>
<feature type="binding site" evidence="4">
    <location>
        <position position="331"/>
    </location>
    <ligand>
        <name>Zn(2+)</name>
        <dbReference type="ChEBI" id="CHEBI:29105"/>
        <label>2</label>
    </ligand>
</feature>
<proteinExistence type="inferred from homology"/>
<evidence type="ECO:0000313" key="8">
    <source>
        <dbReference type="Proteomes" id="UP000009328"/>
    </source>
</evidence>
<keyword evidence="7" id="KW-0378">Hydrolase</keyword>
<dbReference type="Gene3D" id="3.40.720.10">
    <property type="entry name" value="Alkaline Phosphatase, subunit A"/>
    <property type="match status" value="1"/>
</dbReference>
<dbReference type="SMART" id="SM00098">
    <property type="entry name" value="alkPPc"/>
    <property type="match status" value="1"/>
</dbReference>
<dbReference type="InterPro" id="IPR001952">
    <property type="entry name" value="Alkaline_phosphatase"/>
</dbReference>
<keyword evidence="8" id="KW-1185">Reference proteome</keyword>
<dbReference type="InterPro" id="IPR042085">
    <property type="entry name" value="Ap_crown"/>
</dbReference>
<dbReference type="InParanoid" id="K0KL50"/>
<evidence type="ECO:0000256" key="3">
    <source>
        <dbReference type="PIRSR" id="PIRSR601952-1"/>
    </source>
</evidence>
<dbReference type="HOGENOM" id="CLU_008539_6_0_1"/>
<comment type="caution">
    <text evidence="7">The sequence shown here is derived from an EMBL/GenBank/DDBJ whole genome shotgun (WGS) entry which is preliminary data.</text>
</comment>
<evidence type="ECO:0000313" key="7">
    <source>
        <dbReference type="EMBL" id="CCH45965.1"/>
    </source>
</evidence>
<feature type="binding site" evidence="4">
    <location>
        <position position="283"/>
    </location>
    <ligand>
        <name>Mg(2+)</name>
        <dbReference type="ChEBI" id="CHEBI:18420"/>
    </ligand>
</feature>
<reference evidence="7 8" key="1">
    <citation type="journal article" date="2012" name="Eukaryot. Cell">
        <title>Draft genome sequence of Wickerhamomyces ciferrii NRRL Y-1031 F-60-10.</title>
        <authorList>
            <person name="Schneider J."/>
            <person name="Andrea H."/>
            <person name="Blom J."/>
            <person name="Jaenicke S."/>
            <person name="Ruckert C."/>
            <person name="Schorsch C."/>
            <person name="Szczepanowski R."/>
            <person name="Farwick M."/>
            <person name="Goesmann A."/>
            <person name="Puhler A."/>
            <person name="Schaffer S."/>
            <person name="Tauch A."/>
            <person name="Kohler T."/>
            <person name="Brinkrolf K."/>
        </authorList>
    </citation>
    <scope>NUCLEOTIDE SEQUENCE [LARGE SCALE GENOMIC DNA]</scope>
    <source>
        <strain evidence="8">ATCC 14091 / BCRC 22168 / CBS 111 / JCM 3599 / NBRC 0793 / NRRL Y-1031 F-60-10</strain>
    </source>
</reference>
<dbReference type="AlphaFoldDB" id="K0KL50"/>
<dbReference type="PANTHER" id="PTHR11596">
    <property type="entry name" value="ALKALINE PHOSPHATASE"/>
    <property type="match status" value="1"/>
</dbReference>
<dbReference type="GO" id="GO:0046872">
    <property type="term" value="F:metal ion binding"/>
    <property type="evidence" value="ECO:0007669"/>
    <property type="project" value="UniProtKB-KW"/>
</dbReference>
<dbReference type="GO" id="GO:0004035">
    <property type="term" value="F:alkaline phosphatase activity"/>
    <property type="evidence" value="ECO:0007669"/>
    <property type="project" value="UniProtKB-EC"/>
</dbReference>
<dbReference type="EC" id="3.1.3.1" evidence="1"/>
<dbReference type="PRINTS" id="PR00113">
    <property type="entry name" value="ALKPHPHTASE"/>
</dbReference>
<dbReference type="EMBL" id="CAIF01000220">
    <property type="protein sequence ID" value="CCH45965.1"/>
    <property type="molecule type" value="Genomic_DNA"/>
</dbReference>
<evidence type="ECO:0000256" key="1">
    <source>
        <dbReference type="ARBA" id="ARBA00012647"/>
    </source>
</evidence>
<feature type="signal peptide" evidence="6">
    <location>
        <begin position="1"/>
        <end position="18"/>
    </location>
</feature>
<dbReference type="CDD" id="cd16012">
    <property type="entry name" value="ALP"/>
    <property type="match status" value="1"/>
</dbReference>